<proteinExistence type="predicted"/>
<gene>
    <name evidence="2" type="ORF">GCM10022207_14700</name>
</gene>
<name>A0ABP7JSJ8_9ACTN</name>
<evidence type="ECO:0000256" key="1">
    <source>
        <dbReference type="SAM" id="MobiDB-lite"/>
    </source>
</evidence>
<protein>
    <submittedName>
        <fullName evidence="2">Uncharacterized protein</fullName>
    </submittedName>
</protein>
<keyword evidence="3" id="KW-1185">Reference proteome</keyword>
<evidence type="ECO:0000313" key="3">
    <source>
        <dbReference type="Proteomes" id="UP001501563"/>
    </source>
</evidence>
<feature type="region of interest" description="Disordered" evidence="1">
    <location>
        <begin position="1"/>
        <end position="62"/>
    </location>
</feature>
<dbReference type="Proteomes" id="UP001501563">
    <property type="component" value="Unassembled WGS sequence"/>
</dbReference>
<sequence>MKAGGRPGRSDGRSRCPGGPAARAVRPADRHGPAPECAGLGTRKGGARWIPGPASFSSDRYRAGGRGDVIGAAASAWGEAVLE</sequence>
<comment type="caution">
    <text evidence="2">The sequence shown here is derived from an EMBL/GenBank/DDBJ whole genome shotgun (WGS) entry which is preliminary data.</text>
</comment>
<dbReference type="EMBL" id="BAAAZA010000003">
    <property type="protein sequence ID" value="GAA3852929.1"/>
    <property type="molecule type" value="Genomic_DNA"/>
</dbReference>
<organism evidence="2 3">
    <name type="scientific">Streptomyces lannensis</name>
    <dbReference type="NCBI Taxonomy" id="766498"/>
    <lineage>
        <taxon>Bacteria</taxon>
        <taxon>Bacillati</taxon>
        <taxon>Actinomycetota</taxon>
        <taxon>Actinomycetes</taxon>
        <taxon>Kitasatosporales</taxon>
        <taxon>Streptomycetaceae</taxon>
        <taxon>Streptomyces</taxon>
    </lineage>
</organism>
<evidence type="ECO:0000313" key="2">
    <source>
        <dbReference type="EMBL" id="GAA3852929.1"/>
    </source>
</evidence>
<accession>A0ABP7JSJ8</accession>
<reference evidence="3" key="1">
    <citation type="journal article" date="2019" name="Int. J. Syst. Evol. Microbiol.">
        <title>The Global Catalogue of Microorganisms (GCM) 10K type strain sequencing project: providing services to taxonomists for standard genome sequencing and annotation.</title>
        <authorList>
            <consortium name="The Broad Institute Genomics Platform"/>
            <consortium name="The Broad Institute Genome Sequencing Center for Infectious Disease"/>
            <person name="Wu L."/>
            <person name="Ma J."/>
        </authorList>
    </citation>
    <scope>NUCLEOTIDE SEQUENCE [LARGE SCALE GENOMIC DNA]</scope>
    <source>
        <strain evidence="3">JCM 16578</strain>
    </source>
</reference>
<feature type="compositionally biased region" description="Low complexity" evidence="1">
    <location>
        <begin position="15"/>
        <end position="25"/>
    </location>
</feature>